<evidence type="ECO:0000313" key="7">
    <source>
        <dbReference type="EMBL" id="MCP2168069.1"/>
    </source>
</evidence>
<dbReference type="PANTHER" id="PTHR43004">
    <property type="entry name" value="TRK SYSTEM POTASSIUM UPTAKE PROTEIN"/>
    <property type="match status" value="1"/>
</dbReference>
<dbReference type="NCBIfam" id="NF046068">
    <property type="entry name" value="AkvoneHdxseDnrF"/>
    <property type="match status" value="1"/>
</dbReference>
<organism evidence="7 8">
    <name type="scientific">Goodfellowiella coeruleoviolacea</name>
    <dbReference type="NCBI Taxonomy" id="334858"/>
    <lineage>
        <taxon>Bacteria</taxon>
        <taxon>Bacillati</taxon>
        <taxon>Actinomycetota</taxon>
        <taxon>Actinomycetes</taxon>
        <taxon>Pseudonocardiales</taxon>
        <taxon>Pseudonocardiaceae</taxon>
        <taxon>Goodfellowiella</taxon>
    </lineage>
</organism>
<evidence type="ECO:0000256" key="3">
    <source>
        <dbReference type="ARBA" id="ARBA00022827"/>
    </source>
</evidence>
<dbReference type="GO" id="GO:0016709">
    <property type="term" value="F:oxidoreductase activity, acting on paired donors, with incorporation or reduction of molecular oxygen, NAD(P)H as one donor, and incorporation of one atom of oxygen"/>
    <property type="evidence" value="ECO:0007669"/>
    <property type="project" value="UniProtKB-ARBA"/>
</dbReference>
<evidence type="ECO:0000256" key="2">
    <source>
        <dbReference type="ARBA" id="ARBA00022630"/>
    </source>
</evidence>
<feature type="region of interest" description="Disordered" evidence="4">
    <location>
        <begin position="402"/>
        <end position="428"/>
    </location>
</feature>
<sequence>MDERVPVLVVGAGLAGLSTAMFLARRGIRPLVLERHQGTSIHPKANGQNPRTMELLRIGGVADEVLAASYGTINDSLVIKVAESLHGRVFHSIVHSQQDMDFSTASPAPWGMATQDRVEPILLRQAEKLGARVWFDTEVVSVEQDGTGVTARVLDRPTGRLSTVRADYLVAADGGRSPIRRKLDIPTHGRGALSHHIGVIFEADLAELVEPNKITLFYLQNPAFTGVLGASDETGGRHIFTVQYHPERGESAEQFTERRLVELIRIATDAPELEPVIRGVQSWEMAARIADTFRVGRVFLAGDAAKVTPPTGGMGGNAAVQDGYDLAWKLAAVLTGQAGPGLLDSYHAERAPVAELVVNDSLANYVERMAPHLAGPDIPESAGHDRVLLGFRYRSGAILAEDDDPAPTEDPFQPTGRPGFRAPHVPLRDNGTEVSTLDLYGVDWLVFTGPDGDAWHGAADEVAARLGVPLRVVQVGGAAGLDDPTGRFTEVYGIGAAGASLVRPDGMVAWRRADQPVDPTATLLDVLCRVLDRRVP</sequence>
<keyword evidence="5" id="KW-1133">Transmembrane helix</keyword>
<accession>A0AAE3GIS1</accession>
<dbReference type="PRINTS" id="PR00420">
    <property type="entry name" value="RNGMNOXGNASE"/>
</dbReference>
<dbReference type="Pfam" id="PF21274">
    <property type="entry name" value="Rng_hyd_C"/>
    <property type="match status" value="1"/>
</dbReference>
<gene>
    <name evidence="7" type="ORF">LX83_004943</name>
</gene>
<keyword evidence="3" id="KW-0274">FAD</keyword>
<evidence type="ECO:0000256" key="4">
    <source>
        <dbReference type="SAM" id="MobiDB-lite"/>
    </source>
</evidence>
<keyword evidence="5" id="KW-0812">Transmembrane</keyword>
<keyword evidence="8" id="KW-1185">Reference proteome</keyword>
<dbReference type="GO" id="GO:0071949">
    <property type="term" value="F:FAD binding"/>
    <property type="evidence" value="ECO:0007669"/>
    <property type="project" value="InterPro"/>
</dbReference>
<dbReference type="EMBL" id="JAMTCK010000012">
    <property type="protein sequence ID" value="MCP2168069.1"/>
    <property type="molecule type" value="Genomic_DNA"/>
</dbReference>
<dbReference type="SUPFAM" id="SSF51905">
    <property type="entry name" value="FAD/NAD(P)-binding domain"/>
    <property type="match status" value="1"/>
</dbReference>
<evidence type="ECO:0000256" key="1">
    <source>
        <dbReference type="ARBA" id="ARBA00001974"/>
    </source>
</evidence>
<dbReference type="Gene3D" id="3.50.50.60">
    <property type="entry name" value="FAD/NAD(P)-binding domain"/>
    <property type="match status" value="1"/>
</dbReference>
<keyword evidence="5" id="KW-0472">Membrane</keyword>
<dbReference type="InterPro" id="IPR036188">
    <property type="entry name" value="FAD/NAD-bd_sf"/>
</dbReference>
<dbReference type="Pfam" id="PF01494">
    <property type="entry name" value="FAD_binding_3"/>
    <property type="match status" value="1"/>
</dbReference>
<dbReference type="InterPro" id="IPR050641">
    <property type="entry name" value="RIFMO-like"/>
</dbReference>
<evidence type="ECO:0000259" key="6">
    <source>
        <dbReference type="Pfam" id="PF01494"/>
    </source>
</evidence>
<evidence type="ECO:0000313" key="8">
    <source>
        <dbReference type="Proteomes" id="UP001206128"/>
    </source>
</evidence>
<feature type="domain" description="FAD-binding" evidence="6">
    <location>
        <begin position="5"/>
        <end position="359"/>
    </location>
</feature>
<comment type="cofactor">
    <cofactor evidence="1">
        <name>FAD</name>
        <dbReference type="ChEBI" id="CHEBI:57692"/>
    </cofactor>
</comment>
<dbReference type="NCBIfam" id="NF046069">
    <property type="entry name" value="AkvoneHdxseRdmE"/>
    <property type="match status" value="1"/>
</dbReference>
<comment type="caution">
    <text evidence="7">The sequence shown here is derived from an EMBL/GenBank/DDBJ whole genome shotgun (WGS) entry which is preliminary data.</text>
</comment>
<evidence type="ECO:0000256" key="5">
    <source>
        <dbReference type="SAM" id="Phobius"/>
    </source>
</evidence>
<reference evidence="7" key="1">
    <citation type="submission" date="2022-06" db="EMBL/GenBank/DDBJ databases">
        <title>Genomic Encyclopedia of Archaeal and Bacterial Type Strains, Phase II (KMG-II): from individual species to whole genera.</title>
        <authorList>
            <person name="Goeker M."/>
        </authorList>
    </citation>
    <scope>NUCLEOTIDE SEQUENCE</scope>
    <source>
        <strain evidence="7">DSM 43935</strain>
    </source>
</reference>
<keyword evidence="2" id="KW-0285">Flavoprotein</keyword>
<dbReference type="InterPro" id="IPR002938">
    <property type="entry name" value="FAD-bd"/>
</dbReference>
<dbReference type="Gene3D" id="3.40.30.120">
    <property type="match status" value="1"/>
</dbReference>
<name>A0AAE3GIS1_9PSEU</name>
<proteinExistence type="predicted"/>
<feature type="transmembrane region" description="Helical" evidence="5">
    <location>
        <begin position="6"/>
        <end position="24"/>
    </location>
</feature>
<dbReference type="PANTHER" id="PTHR43004:SF19">
    <property type="entry name" value="BINDING MONOOXYGENASE, PUTATIVE (JCVI)-RELATED"/>
    <property type="match status" value="1"/>
</dbReference>
<dbReference type="AlphaFoldDB" id="A0AAE3GIS1"/>
<dbReference type="Gene3D" id="3.30.9.10">
    <property type="entry name" value="D-Amino Acid Oxidase, subunit A, domain 2"/>
    <property type="match status" value="1"/>
</dbReference>
<protein>
    <submittedName>
        <fullName evidence="7">2-polyprenyl-6-methoxyphenol hydroxylase</fullName>
    </submittedName>
</protein>
<dbReference type="Proteomes" id="UP001206128">
    <property type="component" value="Unassembled WGS sequence"/>
</dbReference>